<dbReference type="Proteomes" id="UP000192328">
    <property type="component" value="Unassembled WGS sequence"/>
</dbReference>
<sequence>MPKKLISALLLICLLCAPLCSLADGTLNVFNYGEYIDDEVIYNFEKEFGVRVNYSLNSNPEEMYTKLQTGVSYDVVVTSDYMIDRLIKEERILPLDKEIVTNLDQLDDSMKGLYFDPDNTYSAPYLWQNVVLCYDTTKIAPAKVEEKGWEILLDPELDGHAFIYDSPRDVFMMAFKALGYSMNTDNPDELQEAYDWLVKMKQTIHPSFVTDEMIDGMAQGEKWIAMMYSGDAAYASMENEKLAVWAPTQGTNIAIDCMFIPSNATNPEMANQFINYVLDYDNSMMITLETCYTSPNAKVLEDVTAPGGEFDGVEGYLPRMGYEKDEIYQYVKLLQAETPELLIKVQMQ</sequence>
<reference evidence="1" key="1">
    <citation type="submission" date="2017-04" db="EMBL/GenBank/DDBJ databases">
        <authorList>
            <person name="Varghese N."/>
            <person name="Submissions S."/>
        </authorList>
    </citation>
    <scope>NUCLEOTIDE SEQUENCE</scope>
    <source>
        <strain evidence="1">WTE2008</strain>
    </source>
</reference>
<comment type="caution">
    <text evidence="1">The sequence shown here is derived from an EMBL/GenBank/DDBJ whole genome shotgun (WGS) entry which is preliminary data.</text>
</comment>
<keyword evidence="2" id="KW-1185">Reference proteome</keyword>
<dbReference type="EMBL" id="FWXZ01000006">
    <property type="protein sequence ID" value="SMC79415.1"/>
    <property type="molecule type" value="Genomic_DNA"/>
</dbReference>
<proteinExistence type="predicted"/>
<organism evidence="1 2">
    <name type="scientific">Aristaeella lactis</name>
    <dbReference type="NCBI Taxonomy" id="3046383"/>
    <lineage>
        <taxon>Bacteria</taxon>
        <taxon>Bacillati</taxon>
        <taxon>Bacillota</taxon>
        <taxon>Clostridia</taxon>
        <taxon>Eubacteriales</taxon>
        <taxon>Aristaeellaceae</taxon>
        <taxon>Aristaeella</taxon>
    </lineage>
</organism>
<evidence type="ECO:0000313" key="1">
    <source>
        <dbReference type="EMBL" id="SMC79415.1"/>
    </source>
</evidence>
<name>A0AC61PNS9_9FIRM</name>
<protein>
    <submittedName>
        <fullName evidence="1">Spermidine/putrescine transport system substrate-binding protein</fullName>
    </submittedName>
</protein>
<gene>
    <name evidence="1" type="ORF">SAMN06297397_2529</name>
</gene>
<accession>A0AC61PNS9</accession>
<evidence type="ECO:0000313" key="2">
    <source>
        <dbReference type="Proteomes" id="UP000192328"/>
    </source>
</evidence>